<accession>A0ABS5IAM5</accession>
<protein>
    <recommendedName>
        <fullName evidence="3">Flagellar protein FlgN</fullName>
    </recommendedName>
</protein>
<gene>
    <name evidence="1" type="ORF">KEC16_07060</name>
</gene>
<evidence type="ECO:0000313" key="1">
    <source>
        <dbReference type="EMBL" id="MBR9971467.1"/>
    </source>
</evidence>
<organism evidence="1 2">
    <name type="scientific">Magnetospirillum sulfuroxidans</name>
    <dbReference type="NCBI Taxonomy" id="611300"/>
    <lineage>
        <taxon>Bacteria</taxon>
        <taxon>Pseudomonadati</taxon>
        <taxon>Pseudomonadota</taxon>
        <taxon>Alphaproteobacteria</taxon>
        <taxon>Rhodospirillales</taxon>
        <taxon>Rhodospirillaceae</taxon>
        <taxon>Magnetospirillum</taxon>
    </lineage>
</organism>
<dbReference type="EMBL" id="JAGTUF010000004">
    <property type="protein sequence ID" value="MBR9971467.1"/>
    <property type="molecule type" value="Genomic_DNA"/>
</dbReference>
<dbReference type="RefSeq" id="WP_211547258.1">
    <property type="nucleotide sequence ID" value="NZ_JAGTUF010000004.1"/>
</dbReference>
<comment type="caution">
    <text evidence="1">The sequence shown here is derived from an EMBL/GenBank/DDBJ whole genome shotgun (WGS) entry which is preliminary data.</text>
</comment>
<evidence type="ECO:0008006" key="3">
    <source>
        <dbReference type="Google" id="ProtNLM"/>
    </source>
</evidence>
<dbReference type="Proteomes" id="UP000680714">
    <property type="component" value="Unassembled WGS sequence"/>
</dbReference>
<keyword evidence="2" id="KW-1185">Reference proteome</keyword>
<evidence type="ECO:0000313" key="2">
    <source>
        <dbReference type="Proteomes" id="UP000680714"/>
    </source>
</evidence>
<name>A0ABS5IAM5_9PROT</name>
<reference evidence="1 2" key="1">
    <citation type="submission" date="2021-04" db="EMBL/GenBank/DDBJ databases">
        <title>Magnetospirillum sulfuroxidans sp. nov., a facultative chemolithoautotrophic sulfur-oxidizing alphaproteobacterium isolated from freshwater sediment and proposals for Paramagetospirillum gen. nov., and Magnetospirillaceae fam. nov.</title>
        <authorList>
            <person name="Koziaeva V."/>
            <person name="Geelhoed J.S."/>
            <person name="Sorokin D.Y."/>
            <person name="Grouzdev D.S."/>
        </authorList>
    </citation>
    <scope>NUCLEOTIDE SEQUENCE [LARGE SCALE GENOMIC DNA]</scope>
    <source>
        <strain evidence="1 2">J10</strain>
    </source>
</reference>
<proteinExistence type="predicted"/>
<sequence>MLPFISQHIPGERPARQVAEALLETVTELSEVIAEENITLASGYPAGLALTSERKTELAAEYAELWEDLGVDGAAALAADPAFGRTLIAAVNHLRQAAGENITRLEAAMNASRRRVEAVLEALRQDARVSGTYGAKGDIPLELRLPPVGANFHA</sequence>